<reference evidence="6" key="1">
    <citation type="submission" date="2020-09" db="EMBL/GenBank/DDBJ databases">
        <title>Genome seq and assembly of Devosia sp.</title>
        <authorList>
            <person name="Chhetri G."/>
        </authorList>
    </citation>
    <scope>NUCLEOTIDE SEQUENCE</scope>
    <source>
        <strain evidence="6">PTR5</strain>
    </source>
</reference>
<accession>A0A927FVX9</accession>
<protein>
    <submittedName>
        <fullName evidence="6">Response regulator transcription factor</fullName>
    </submittedName>
</protein>
<name>A0A927FVX9_9HYPH</name>
<dbReference type="PROSITE" id="PS50043">
    <property type="entry name" value="HTH_LUXR_2"/>
    <property type="match status" value="1"/>
</dbReference>
<dbReference type="EMBL" id="JACYFU010000003">
    <property type="protein sequence ID" value="MBD8066134.1"/>
    <property type="molecule type" value="Genomic_DNA"/>
</dbReference>
<dbReference type="PRINTS" id="PR00038">
    <property type="entry name" value="HTHLUXR"/>
</dbReference>
<dbReference type="SUPFAM" id="SSF46894">
    <property type="entry name" value="C-terminal effector domain of the bipartite response regulators"/>
    <property type="match status" value="1"/>
</dbReference>
<evidence type="ECO:0000259" key="5">
    <source>
        <dbReference type="PROSITE" id="PS50110"/>
    </source>
</evidence>
<dbReference type="InterPro" id="IPR051015">
    <property type="entry name" value="EvgA-like"/>
</dbReference>
<keyword evidence="1 3" id="KW-0597">Phosphoprotein</keyword>
<evidence type="ECO:0000259" key="4">
    <source>
        <dbReference type="PROSITE" id="PS50043"/>
    </source>
</evidence>
<dbReference type="GO" id="GO:0000160">
    <property type="term" value="P:phosphorelay signal transduction system"/>
    <property type="evidence" value="ECO:0007669"/>
    <property type="project" value="InterPro"/>
</dbReference>
<dbReference type="PANTHER" id="PTHR45566:SF2">
    <property type="entry name" value="NARL SUBFAMILY"/>
    <property type="match status" value="1"/>
</dbReference>
<dbReference type="RefSeq" id="WP_191775564.1">
    <property type="nucleotide sequence ID" value="NZ_JACYFU010000003.1"/>
</dbReference>
<dbReference type="SMART" id="SM00448">
    <property type="entry name" value="REC"/>
    <property type="match status" value="1"/>
</dbReference>
<dbReference type="PROSITE" id="PS50110">
    <property type="entry name" value="RESPONSE_REGULATORY"/>
    <property type="match status" value="1"/>
</dbReference>
<evidence type="ECO:0000256" key="3">
    <source>
        <dbReference type="PROSITE-ProRule" id="PRU00169"/>
    </source>
</evidence>
<dbReference type="Pfam" id="PF00072">
    <property type="entry name" value="Response_reg"/>
    <property type="match status" value="1"/>
</dbReference>
<dbReference type="InterPro" id="IPR011006">
    <property type="entry name" value="CheY-like_superfamily"/>
</dbReference>
<dbReference type="Proteomes" id="UP000654108">
    <property type="component" value="Unassembled WGS sequence"/>
</dbReference>
<keyword evidence="2" id="KW-0238">DNA-binding</keyword>
<comment type="caution">
    <text evidence="6">The sequence shown here is derived from an EMBL/GenBank/DDBJ whole genome shotgun (WGS) entry which is preliminary data.</text>
</comment>
<dbReference type="InterPro" id="IPR058245">
    <property type="entry name" value="NreC/VraR/RcsB-like_REC"/>
</dbReference>
<feature type="domain" description="HTH luxR-type" evidence="4">
    <location>
        <begin position="145"/>
        <end position="210"/>
    </location>
</feature>
<feature type="modified residue" description="4-aspartylphosphate" evidence="3">
    <location>
        <position position="56"/>
    </location>
</feature>
<feature type="domain" description="Response regulatory" evidence="5">
    <location>
        <begin position="5"/>
        <end position="120"/>
    </location>
</feature>
<evidence type="ECO:0000313" key="6">
    <source>
        <dbReference type="EMBL" id="MBD8066134.1"/>
    </source>
</evidence>
<dbReference type="PANTHER" id="PTHR45566">
    <property type="entry name" value="HTH-TYPE TRANSCRIPTIONAL REGULATOR YHJB-RELATED"/>
    <property type="match status" value="1"/>
</dbReference>
<dbReference type="CDD" id="cd06170">
    <property type="entry name" value="LuxR_C_like"/>
    <property type="match status" value="1"/>
</dbReference>
<dbReference type="GO" id="GO:0006355">
    <property type="term" value="P:regulation of DNA-templated transcription"/>
    <property type="evidence" value="ECO:0007669"/>
    <property type="project" value="InterPro"/>
</dbReference>
<dbReference type="InterPro" id="IPR016032">
    <property type="entry name" value="Sig_transdc_resp-reg_C-effctor"/>
</dbReference>
<dbReference type="SMART" id="SM00421">
    <property type="entry name" value="HTH_LUXR"/>
    <property type="match status" value="1"/>
</dbReference>
<dbReference type="GO" id="GO:0003677">
    <property type="term" value="F:DNA binding"/>
    <property type="evidence" value="ECO:0007669"/>
    <property type="project" value="UniProtKB-KW"/>
</dbReference>
<dbReference type="Pfam" id="PF00196">
    <property type="entry name" value="GerE"/>
    <property type="match status" value="1"/>
</dbReference>
<dbReference type="SUPFAM" id="SSF52172">
    <property type="entry name" value="CheY-like"/>
    <property type="match status" value="1"/>
</dbReference>
<dbReference type="InterPro" id="IPR001789">
    <property type="entry name" value="Sig_transdc_resp-reg_receiver"/>
</dbReference>
<dbReference type="PROSITE" id="PS00622">
    <property type="entry name" value="HTH_LUXR_1"/>
    <property type="match status" value="1"/>
</dbReference>
<proteinExistence type="predicted"/>
<gene>
    <name evidence="6" type="ORF">IC608_11700</name>
</gene>
<dbReference type="AlphaFoldDB" id="A0A927FVX9"/>
<evidence type="ECO:0000313" key="7">
    <source>
        <dbReference type="Proteomes" id="UP000654108"/>
    </source>
</evidence>
<evidence type="ECO:0000256" key="1">
    <source>
        <dbReference type="ARBA" id="ARBA00022553"/>
    </source>
</evidence>
<dbReference type="InterPro" id="IPR000792">
    <property type="entry name" value="Tscrpt_reg_LuxR_C"/>
</dbReference>
<dbReference type="CDD" id="cd17535">
    <property type="entry name" value="REC_NarL-like"/>
    <property type="match status" value="1"/>
</dbReference>
<evidence type="ECO:0000256" key="2">
    <source>
        <dbReference type="ARBA" id="ARBA00023125"/>
    </source>
</evidence>
<keyword evidence="7" id="KW-1185">Reference proteome</keyword>
<organism evidence="6 7">
    <name type="scientific">Devosia oryzisoli</name>
    <dbReference type="NCBI Taxonomy" id="2774138"/>
    <lineage>
        <taxon>Bacteria</taxon>
        <taxon>Pseudomonadati</taxon>
        <taxon>Pseudomonadota</taxon>
        <taxon>Alphaproteobacteria</taxon>
        <taxon>Hyphomicrobiales</taxon>
        <taxon>Devosiaceae</taxon>
        <taxon>Devosia</taxon>
    </lineage>
</organism>
<dbReference type="Gene3D" id="3.40.50.2300">
    <property type="match status" value="1"/>
</dbReference>
<sequence length="218" mass="23060">MRSSARIVIDDHPVLRAGLVQLLRVELSFDIVAEGGSVREAVDLARKLQPDLLLLDLSMEQSGLEAIGQIVEVAGKTKIIIVTASDAAYDVQTALDRGVSGYLLKGSTGAEILDAVALVSEGKDFVSPRAMSRAIMAARDGAAGPHSRLSSLSPRERTVLEMMASGLSNRDIGTKLGIAEKSVKFHVTNIFSKVGVRNRVEAVLAYNGTIAASGAPHQ</sequence>